<accession>A0A1J1I4D5</accession>
<organism evidence="1 2">
    <name type="scientific">Clunio marinus</name>
    <dbReference type="NCBI Taxonomy" id="568069"/>
    <lineage>
        <taxon>Eukaryota</taxon>
        <taxon>Metazoa</taxon>
        <taxon>Ecdysozoa</taxon>
        <taxon>Arthropoda</taxon>
        <taxon>Hexapoda</taxon>
        <taxon>Insecta</taxon>
        <taxon>Pterygota</taxon>
        <taxon>Neoptera</taxon>
        <taxon>Endopterygota</taxon>
        <taxon>Diptera</taxon>
        <taxon>Nematocera</taxon>
        <taxon>Chironomoidea</taxon>
        <taxon>Chironomidae</taxon>
        <taxon>Clunio</taxon>
    </lineage>
</organism>
<evidence type="ECO:0000313" key="2">
    <source>
        <dbReference type="Proteomes" id="UP000183832"/>
    </source>
</evidence>
<gene>
    <name evidence="1" type="ORF">CLUMA_CG008626</name>
</gene>
<reference evidence="1 2" key="1">
    <citation type="submission" date="2015-04" db="EMBL/GenBank/DDBJ databases">
        <authorList>
            <person name="Syromyatnikov M.Y."/>
            <person name="Popov V.N."/>
        </authorList>
    </citation>
    <scope>NUCLEOTIDE SEQUENCE [LARGE SCALE GENOMIC DNA]</scope>
</reference>
<keyword evidence="2" id="KW-1185">Reference proteome</keyword>
<protein>
    <submittedName>
        <fullName evidence="1">CLUMA_CG008626, isoform A</fullName>
    </submittedName>
</protein>
<sequence length="72" mass="8576">MFKSVMVMNLKFMLQAYTVEVFQHHSWVNSPSANINNNAELLVFQFYFKTLPQKFFCHVYVFETCQTPKKCT</sequence>
<proteinExistence type="predicted"/>
<evidence type="ECO:0000313" key="1">
    <source>
        <dbReference type="EMBL" id="CRK95149.1"/>
    </source>
</evidence>
<dbReference type="EMBL" id="CVRI01000040">
    <property type="protein sequence ID" value="CRK95149.1"/>
    <property type="molecule type" value="Genomic_DNA"/>
</dbReference>
<dbReference type="AlphaFoldDB" id="A0A1J1I4D5"/>
<dbReference type="Proteomes" id="UP000183832">
    <property type="component" value="Unassembled WGS sequence"/>
</dbReference>
<name>A0A1J1I4D5_9DIPT</name>